<dbReference type="SMART" id="SM00357">
    <property type="entry name" value="CSP"/>
    <property type="match status" value="1"/>
</dbReference>
<gene>
    <name evidence="2" type="ORF">N7G274_008673</name>
</gene>
<evidence type="ECO:0000313" key="3">
    <source>
        <dbReference type="Proteomes" id="UP001590950"/>
    </source>
</evidence>
<dbReference type="InterPro" id="IPR002059">
    <property type="entry name" value="CSP_DNA-bd"/>
</dbReference>
<proteinExistence type="predicted"/>
<accession>A0ABR4A0N3</accession>
<dbReference type="PROSITE" id="PS00352">
    <property type="entry name" value="CSD_1"/>
    <property type="match status" value="1"/>
</dbReference>
<organism evidence="2 3">
    <name type="scientific">Stereocaulon virgatum</name>
    <dbReference type="NCBI Taxonomy" id="373712"/>
    <lineage>
        <taxon>Eukaryota</taxon>
        <taxon>Fungi</taxon>
        <taxon>Dikarya</taxon>
        <taxon>Ascomycota</taxon>
        <taxon>Pezizomycotina</taxon>
        <taxon>Lecanoromycetes</taxon>
        <taxon>OSLEUM clade</taxon>
        <taxon>Lecanoromycetidae</taxon>
        <taxon>Lecanorales</taxon>
        <taxon>Lecanorineae</taxon>
        <taxon>Stereocaulaceae</taxon>
        <taxon>Stereocaulon</taxon>
    </lineage>
</organism>
<evidence type="ECO:0000313" key="2">
    <source>
        <dbReference type="EMBL" id="KAL2038625.1"/>
    </source>
</evidence>
<keyword evidence="3" id="KW-1185">Reference proteome</keyword>
<dbReference type="InterPro" id="IPR011129">
    <property type="entry name" value="CSD"/>
</dbReference>
<dbReference type="PANTHER" id="PTHR11544">
    <property type="entry name" value="COLD SHOCK DOMAIN CONTAINING PROTEINS"/>
    <property type="match status" value="1"/>
</dbReference>
<dbReference type="Gene3D" id="2.40.50.140">
    <property type="entry name" value="Nucleic acid-binding proteins"/>
    <property type="match status" value="1"/>
</dbReference>
<comment type="caution">
    <text evidence="2">The sequence shown here is derived from an EMBL/GenBank/DDBJ whole genome shotgun (WGS) entry which is preliminary data.</text>
</comment>
<reference evidence="2 3" key="1">
    <citation type="submission" date="2024-09" db="EMBL/GenBank/DDBJ databases">
        <title>Rethinking Asexuality: The Enigmatic Case of Functional Sexual Genes in Lepraria (Stereocaulaceae).</title>
        <authorList>
            <person name="Doellman M."/>
            <person name="Sun Y."/>
            <person name="Barcenas-Pena A."/>
            <person name="Lumbsch H.T."/>
            <person name="Grewe F."/>
        </authorList>
    </citation>
    <scope>NUCLEOTIDE SEQUENCE [LARGE SCALE GENOMIC DNA]</scope>
    <source>
        <strain evidence="2 3">Mercado 3170</strain>
    </source>
</reference>
<dbReference type="InterPro" id="IPR050181">
    <property type="entry name" value="Cold_shock_domain"/>
</dbReference>
<dbReference type="EMBL" id="JBEFKJ010000031">
    <property type="protein sequence ID" value="KAL2038625.1"/>
    <property type="molecule type" value="Genomic_DNA"/>
</dbReference>
<protein>
    <recommendedName>
        <fullName evidence="1">CSD domain-containing protein</fullName>
    </recommendedName>
</protein>
<name>A0ABR4A0N3_9LECA</name>
<evidence type="ECO:0000259" key="1">
    <source>
        <dbReference type="PROSITE" id="PS51857"/>
    </source>
</evidence>
<sequence length="138" mass="15495">MQRIGGLSTFHENTLRVEVLLATFCSPSAQTSNLESQQTVELIRKKKTKQASTFVRAQSHIVPRSYTMSQRQRGTVKWFNDEKGFGFITPESGADLFVHFRAIQGQGFKTLKEGQIVTFKAVQGQKGMQADEVLAQLE</sequence>
<dbReference type="PRINTS" id="PR00050">
    <property type="entry name" value="COLDSHOCK"/>
</dbReference>
<dbReference type="PROSITE" id="PS51857">
    <property type="entry name" value="CSD_2"/>
    <property type="match status" value="1"/>
</dbReference>
<dbReference type="InterPro" id="IPR012340">
    <property type="entry name" value="NA-bd_OB-fold"/>
</dbReference>
<dbReference type="Pfam" id="PF00313">
    <property type="entry name" value="CSD"/>
    <property type="match status" value="1"/>
</dbReference>
<dbReference type="Proteomes" id="UP001590950">
    <property type="component" value="Unassembled WGS sequence"/>
</dbReference>
<feature type="domain" description="CSD" evidence="1">
    <location>
        <begin position="71"/>
        <end position="135"/>
    </location>
</feature>
<dbReference type="InterPro" id="IPR019844">
    <property type="entry name" value="CSD_CS"/>
</dbReference>
<dbReference type="CDD" id="cd04458">
    <property type="entry name" value="CSP_CDS"/>
    <property type="match status" value="1"/>
</dbReference>
<dbReference type="SUPFAM" id="SSF50249">
    <property type="entry name" value="Nucleic acid-binding proteins"/>
    <property type="match status" value="1"/>
</dbReference>